<dbReference type="PANTHER" id="PTHR46165">
    <property type="entry name" value="SET AND MYND DOMAIN-CONTAINING PROTEIN 4"/>
    <property type="match status" value="1"/>
</dbReference>
<dbReference type="Gene3D" id="2.170.270.10">
    <property type="entry name" value="SET domain"/>
    <property type="match status" value="1"/>
</dbReference>
<dbReference type="GO" id="GO:0032259">
    <property type="term" value="P:methylation"/>
    <property type="evidence" value="ECO:0007669"/>
    <property type="project" value="UniProtKB-KW"/>
</dbReference>
<dbReference type="GO" id="GO:0042826">
    <property type="term" value="F:histone deacetylase binding"/>
    <property type="evidence" value="ECO:0007669"/>
    <property type="project" value="TreeGrafter"/>
</dbReference>
<dbReference type="PANTHER" id="PTHR46165:SF2">
    <property type="entry name" value="SET AND MYND DOMAIN-CONTAINING PROTEIN 4"/>
    <property type="match status" value="1"/>
</dbReference>
<reference evidence="5" key="1">
    <citation type="journal article" date="2015" name="BMC Genomics">
        <title>Draft genome of a commonly misdiagnosed multidrug resistant pathogen Candida auris.</title>
        <authorList>
            <person name="Chatterjee S."/>
            <person name="Alampalli S.V."/>
            <person name="Nageshan R.K."/>
            <person name="Chettiar S.T."/>
            <person name="Joshi S."/>
            <person name="Tatu U.S."/>
        </authorList>
    </citation>
    <scope>NUCLEOTIDE SEQUENCE [LARGE SCALE GENOMIC DNA]</scope>
    <source>
        <strain evidence="5">6684</strain>
    </source>
</reference>
<dbReference type="SUPFAM" id="SSF82199">
    <property type="entry name" value="SET domain"/>
    <property type="match status" value="1"/>
</dbReference>
<dbReference type="VEuPathDB" id="FungiDB:QG37_02554"/>
<sequence>MVRHEQQVHKYECDTFRQLLELEPQSCTAEALVIARMLNIAEYDEDCSSSLSFLKRRHLQFPLSANELSFLTTRFTSRKVKMACALFFTRSHLLLDRDMNPIGFFFEPVFAKMGHSCSPTTAVIPSTNESFLVISTKDLESGTDLTINYVFANEPREIRRLQLAQHYQVQCRCSSCDLSRIDPYMSFVCMWCKVPLLEIDLASVIQGMSEGKQSSFFRFAKAGRCIKCGHRIPQNTIIEAKRLYRELFSTYAKSMRIKGQKKSYPQNAANIITDFGVHSRILNISESTVALIRNVEEAKVIPPYCFPLNKLLRCIGNKYLANITETTDLATIEHAVYHLIYIIIHVDLALSVSHRTSTIVKALEKVEHHISFLYYAAKDRDEETLRVKAFKAKSFFKVQITALRSNGVSAASGIMQVINMFEEESNHLDDNVPRSAERILKNSRVHLKISNHGYFLTFADGQDVMIMKPFSECLEDLRLHSTLKHHSMQHIPHLYDARCNVSPFHYWKDPKDERNGLNMLLPSKRCRH</sequence>
<name>A0A0L0P2F2_CANAR</name>
<evidence type="ECO:0000256" key="3">
    <source>
        <dbReference type="ARBA" id="ARBA00022691"/>
    </source>
</evidence>
<dbReference type="GO" id="GO:0005737">
    <property type="term" value="C:cytoplasm"/>
    <property type="evidence" value="ECO:0007669"/>
    <property type="project" value="TreeGrafter"/>
</dbReference>
<keyword evidence="3" id="KW-0949">S-adenosyl-L-methionine</keyword>
<gene>
    <name evidence="4" type="ORF">QG37_02554</name>
</gene>
<evidence type="ECO:0000256" key="2">
    <source>
        <dbReference type="ARBA" id="ARBA00022679"/>
    </source>
</evidence>
<dbReference type="InterPro" id="IPR052097">
    <property type="entry name" value="SET-MYND_domain_protein"/>
</dbReference>
<protein>
    <submittedName>
        <fullName evidence="4">Set and mynd domain-containing protein 2</fullName>
    </submittedName>
</protein>
<proteinExistence type="predicted"/>
<dbReference type="AlphaFoldDB" id="A0A0L0P2F2"/>
<keyword evidence="2" id="KW-0808">Transferase</keyword>
<evidence type="ECO:0000313" key="5">
    <source>
        <dbReference type="Proteomes" id="UP000037122"/>
    </source>
</evidence>
<dbReference type="InterPro" id="IPR046341">
    <property type="entry name" value="SET_dom_sf"/>
</dbReference>
<dbReference type="EMBL" id="LGST01000018">
    <property type="protein sequence ID" value="KNE00522.1"/>
    <property type="molecule type" value="Genomic_DNA"/>
</dbReference>
<evidence type="ECO:0000313" key="4">
    <source>
        <dbReference type="EMBL" id="KNE00522.1"/>
    </source>
</evidence>
<dbReference type="GO" id="GO:0005634">
    <property type="term" value="C:nucleus"/>
    <property type="evidence" value="ECO:0007669"/>
    <property type="project" value="TreeGrafter"/>
</dbReference>
<organism evidence="4 5">
    <name type="scientific">Candidozyma auris</name>
    <name type="common">Yeast</name>
    <name type="synonym">Candida auris</name>
    <dbReference type="NCBI Taxonomy" id="498019"/>
    <lineage>
        <taxon>Eukaryota</taxon>
        <taxon>Fungi</taxon>
        <taxon>Dikarya</taxon>
        <taxon>Ascomycota</taxon>
        <taxon>Saccharomycotina</taxon>
        <taxon>Pichiomycetes</taxon>
        <taxon>Metschnikowiaceae</taxon>
        <taxon>Candidozyma</taxon>
    </lineage>
</organism>
<dbReference type="Proteomes" id="UP000037122">
    <property type="component" value="Unassembled WGS sequence"/>
</dbReference>
<keyword evidence="1" id="KW-0489">Methyltransferase</keyword>
<evidence type="ECO:0000256" key="1">
    <source>
        <dbReference type="ARBA" id="ARBA00022603"/>
    </source>
</evidence>
<accession>A0A0L0P2F2</accession>
<dbReference type="GO" id="GO:0008168">
    <property type="term" value="F:methyltransferase activity"/>
    <property type="evidence" value="ECO:0007669"/>
    <property type="project" value="UniProtKB-KW"/>
</dbReference>
<comment type="caution">
    <text evidence="4">The sequence shown here is derived from an EMBL/GenBank/DDBJ whole genome shotgun (WGS) entry which is preliminary data.</text>
</comment>